<evidence type="ECO:0000313" key="2">
    <source>
        <dbReference type="Proteomes" id="UP000193240"/>
    </source>
</evidence>
<dbReference type="EMBL" id="KZ107838">
    <property type="protein sequence ID" value="OSS53997.1"/>
    <property type="molecule type" value="Genomic_DNA"/>
</dbReference>
<organism evidence="1 2">
    <name type="scientific">Epicoccum nigrum</name>
    <name type="common">Soil fungus</name>
    <name type="synonym">Epicoccum purpurascens</name>
    <dbReference type="NCBI Taxonomy" id="105696"/>
    <lineage>
        <taxon>Eukaryota</taxon>
        <taxon>Fungi</taxon>
        <taxon>Dikarya</taxon>
        <taxon>Ascomycota</taxon>
        <taxon>Pezizomycotina</taxon>
        <taxon>Dothideomycetes</taxon>
        <taxon>Pleosporomycetidae</taxon>
        <taxon>Pleosporales</taxon>
        <taxon>Pleosporineae</taxon>
        <taxon>Didymellaceae</taxon>
        <taxon>Epicoccum</taxon>
    </lineage>
</organism>
<reference evidence="1 2" key="1">
    <citation type="journal article" date="2017" name="Genome Announc.">
        <title>Genome sequence of the saprophytic ascomycete Epicoccum nigrum ICMP 19927 strain isolated from New Zealand.</title>
        <authorList>
            <person name="Fokin M."/>
            <person name="Fleetwood D."/>
            <person name="Weir B.S."/>
            <person name="Villas-Boas S.G."/>
        </authorList>
    </citation>
    <scope>NUCLEOTIDE SEQUENCE [LARGE SCALE GENOMIC DNA]</scope>
    <source>
        <strain evidence="1 2">ICMP 19927</strain>
    </source>
</reference>
<accession>A0A1Y2MET1</accession>
<proteinExistence type="predicted"/>
<gene>
    <name evidence="1" type="ORF">B5807_01154</name>
</gene>
<sequence>MERTSTFISLHIPFLPPEIHFVLAQHICRSDLPNYRLANRALAGAGRKPLFQTIVLRSTLASVASFKNIIEHEQLSKSVQTMLWDATSWRVGDSVRDWHEWTRHCESRAEVVDPDQALLYRELAAGRQYWEAYLSRREEEKVADKDLCRLTLYDKSFDWTSRLPNLQKIHVSQNDSRPHQEQHVCRLSGDYCHFCSSSDNQWLPVVRPLNKWRGDRLGWQGTYVSHIIKAVSNVSKCRLYGSDKNMLYMLRYYAPSPTWTSLKVRYCVGMPGLLDPLAHRIGRLSCYPSLESLSLSFHGRARKIAFGWVTVQDLFEPMEKRENSRRHPPKYPFTWHKLRKLSLSHLDTSPRALLVLVAGHSSTLRDLRLQDMCLGPDYTQISDPAVRHTWRDVFCRIESSTSLEKVRLAGEFRNKSHKDDIWDFDQGNLATVVVEWIIQGGECPITDSCSG</sequence>
<keyword evidence="2" id="KW-1185">Reference proteome</keyword>
<evidence type="ECO:0000313" key="1">
    <source>
        <dbReference type="EMBL" id="OSS53997.1"/>
    </source>
</evidence>
<dbReference type="InParanoid" id="A0A1Y2MET1"/>
<protein>
    <submittedName>
        <fullName evidence="1">Uncharacterized protein</fullName>
    </submittedName>
</protein>
<dbReference type="AlphaFoldDB" id="A0A1Y2MET1"/>
<name>A0A1Y2MET1_EPING</name>
<dbReference type="STRING" id="105696.A0A1Y2MET1"/>
<dbReference type="Proteomes" id="UP000193240">
    <property type="component" value="Unassembled WGS sequence"/>
</dbReference>